<organism evidence="2 3">
    <name type="scientific">Dissostichus eleginoides</name>
    <name type="common">Patagonian toothfish</name>
    <name type="synonym">Dissostichus amissus</name>
    <dbReference type="NCBI Taxonomy" id="100907"/>
    <lineage>
        <taxon>Eukaryota</taxon>
        <taxon>Metazoa</taxon>
        <taxon>Chordata</taxon>
        <taxon>Craniata</taxon>
        <taxon>Vertebrata</taxon>
        <taxon>Euteleostomi</taxon>
        <taxon>Actinopterygii</taxon>
        <taxon>Neopterygii</taxon>
        <taxon>Teleostei</taxon>
        <taxon>Neoteleostei</taxon>
        <taxon>Acanthomorphata</taxon>
        <taxon>Eupercaria</taxon>
        <taxon>Perciformes</taxon>
        <taxon>Notothenioidei</taxon>
        <taxon>Nototheniidae</taxon>
        <taxon>Dissostichus</taxon>
    </lineage>
</organism>
<gene>
    <name evidence="2" type="ORF">KUDE01_014088</name>
</gene>
<proteinExistence type="predicted"/>
<dbReference type="Proteomes" id="UP001228049">
    <property type="component" value="Unassembled WGS sequence"/>
</dbReference>
<feature type="region of interest" description="Disordered" evidence="1">
    <location>
        <begin position="59"/>
        <end position="139"/>
    </location>
</feature>
<dbReference type="AlphaFoldDB" id="A0AAD9BV99"/>
<keyword evidence="3" id="KW-1185">Reference proteome</keyword>
<name>A0AAD9BV99_DISEL</name>
<sequence length="139" mass="15250">MNAAPIVMDFDLKRLLLMKNCHPGNTQSTTCTSHSEKESDRIAVETLIGKVIFQAVREIEEDEEDGSEGSEEDEETVKVSSIDDDEEELTEDERAESENADIGMVDDKSLTENTGTAGEETSGEDSTTKPYKVETKKGG</sequence>
<protein>
    <submittedName>
        <fullName evidence="2">Dynein heavy chain-like protein</fullName>
    </submittedName>
</protein>
<reference evidence="2" key="1">
    <citation type="submission" date="2023-04" db="EMBL/GenBank/DDBJ databases">
        <title>Chromosome-level genome of Chaenocephalus aceratus.</title>
        <authorList>
            <person name="Park H."/>
        </authorList>
    </citation>
    <scope>NUCLEOTIDE SEQUENCE</scope>
    <source>
        <strain evidence="2">DE</strain>
        <tissue evidence="2">Muscle</tissue>
    </source>
</reference>
<evidence type="ECO:0000313" key="3">
    <source>
        <dbReference type="Proteomes" id="UP001228049"/>
    </source>
</evidence>
<comment type="caution">
    <text evidence="2">The sequence shown here is derived from an EMBL/GenBank/DDBJ whole genome shotgun (WGS) entry which is preliminary data.</text>
</comment>
<dbReference type="EMBL" id="JASDAP010000017">
    <property type="protein sequence ID" value="KAK1889411.1"/>
    <property type="molecule type" value="Genomic_DNA"/>
</dbReference>
<evidence type="ECO:0000313" key="2">
    <source>
        <dbReference type="EMBL" id="KAK1889411.1"/>
    </source>
</evidence>
<feature type="compositionally biased region" description="Acidic residues" evidence="1">
    <location>
        <begin position="82"/>
        <end position="99"/>
    </location>
</feature>
<feature type="compositionally biased region" description="Acidic residues" evidence="1">
    <location>
        <begin position="59"/>
        <end position="75"/>
    </location>
</feature>
<accession>A0AAD9BV99</accession>
<evidence type="ECO:0000256" key="1">
    <source>
        <dbReference type="SAM" id="MobiDB-lite"/>
    </source>
</evidence>